<feature type="region of interest" description="Disordered" evidence="1">
    <location>
        <begin position="613"/>
        <end position="639"/>
    </location>
</feature>
<dbReference type="EnsemblPlants" id="Kaladp1203s0005.1.v1.1">
    <property type="protein sequence ID" value="Kaladp1203s0005.1.v1.1"/>
    <property type="gene ID" value="Kaladp1203s0005.v1.1"/>
</dbReference>
<feature type="compositionally biased region" description="Polar residues" evidence="1">
    <location>
        <begin position="792"/>
        <end position="805"/>
    </location>
</feature>
<organism evidence="2 3">
    <name type="scientific">Kalanchoe fedtschenkoi</name>
    <name type="common">Lavender scallops</name>
    <name type="synonym">South American air plant</name>
    <dbReference type="NCBI Taxonomy" id="63787"/>
    <lineage>
        <taxon>Eukaryota</taxon>
        <taxon>Viridiplantae</taxon>
        <taxon>Streptophyta</taxon>
        <taxon>Embryophyta</taxon>
        <taxon>Tracheophyta</taxon>
        <taxon>Spermatophyta</taxon>
        <taxon>Magnoliopsida</taxon>
        <taxon>eudicotyledons</taxon>
        <taxon>Gunneridae</taxon>
        <taxon>Pentapetalae</taxon>
        <taxon>Saxifragales</taxon>
        <taxon>Crassulaceae</taxon>
        <taxon>Kalanchoe</taxon>
    </lineage>
</organism>
<dbReference type="AlphaFoldDB" id="A0A7N0VMS4"/>
<sequence length="1045" mass="115090">MASFATDGFRFTHTENRRSLRNCASNNRFTAQARTSPPPLPPPLLSGSAIILFGVWNSVKTAGETVACEEDGIETQIEDLEGETQVLDGGREMCVRDQVLMANLEGDTQVVDDLRDGLEMGVGNVGGETQFWDDFGGQTQVDDAEYGYDTELINLGAETEVQDDEDCVRNVCSQFLRSGVDFDLAGAGGTSNESGIVKGVFCDSSTSLVNEKKQGQSYGKPLDQDSNYVSATPPTTVDLDPGSFQRSFTSIRTASLRASGLAARCKALVETGISAPHAQVQNDYEISSVGHTPRSAHNHDIAEQGVNNDASMCKPVCSVVRKLFNEEPLAENRNATNEGDGEEGANTPQLPLPDNDDEVAGLSYVGSQEPGDSTQAEAFDFIERFVNDNASDMLLEADNVPERRTISKPTLSAKSFLKFSKKSTVLRQPVDQAVSFNWDEELEDEGGGDFFCKMKEKIFKGGHKQRSLPQPQKSRRCAELVGDKSDKMKFCDKRTVTQSDSKLLLFNSDRNSKVLDTAKANIRRNLETELNGELPIRCTEEPTETIARRNDIQAMFSVGPDTQIAAEAMEALFGGEPISSANADANANANQWNSASLSAVDSKSRQSAKIREFREKASSDGSVIQKSQRKIHEKKKKKIHGTILNGHGKDEVNGTHTPNRSCVIDKANPFMSGRRATRSMVQNQGNMLLNQAVVAQNISKDMNNETNLQIGVAIPKGKWSRNCVSTEAKYDKTHSDVGPLKLDDSILHESRPNVKTSGAMTSSRRQSARHLRSHLVKSQDCRKLKSKKEANKTSSNLRCNEGSSSKRFVTSPARASCSFDAADIYRDVVRTNILDNHSAKGTAVDAADCGVPVEVVGAVPITDKPSQRSSNPPESAFAISDKHSEIRNARAVNRCRRQLPINLSRSSLRKEISALLSNSPKSLSDLKRKILLLLLLSLTVTHTLHMTSSASATQFRNYRSTIRFMGLKVFRIWIQSAYTWRNCLLNRVCTKFSSDFKRQVELKSNSLLKPQLDLVQTQFETAVWLDLLSEHFSSSSRRIKRRLTL</sequence>
<feature type="compositionally biased region" description="Basic residues" evidence="1">
    <location>
        <begin position="766"/>
        <end position="775"/>
    </location>
</feature>
<name>A0A7N0VMS4_KALFE</name>
<evidence type="ECO:0000313" key="3">
    <source>
        <dbReference type="Proteomes" id="UP000594263"/>
    </source>
</evidence>
<evidence type="ECO:0000256" key="1">
    <source>
        <dbReference type="SAM" id="MobiDB-lite"/>
    </source>
</evidence>
<reference evidence="2" key="1">
    <citation type="submission" date="2021-01" db="UniProtKB">
        <authorList>
            <consortium name="EnsemblPlants"/>
        </authorList>
    </citation>
    <scope>IDENTIFICATION</scope>
</reference>
<protein>
    <submittedName>
        <fullName evidence="2">Uncharacterized protein</fullName>
    </submittedName>
</protein>
<feature type="region of interest" description="Disordered" evidence="1">
    <location>
        <begin position="753"/>
        <end position="805"/>
    </location>
</feature>
<keyword evidence="3" id="KW-1185">Reference proteome</keyword>
<feature type="region of interest" description="Disordered" evidence="1">
    <location>
        <begin position="329"/>
        <end position="372"/>
    </location>
</feature>
<dbReference type="Proteomes" id="UP000594263">
    <property type="component" value="Unplaced"/>
</dbReference>
<dbReference type="Gramene" id="Kaladp1203s0005.1.v1.1">
    <property type="protein sequence ID" value="Kaladp1203s0005.1.v1.1"/>
    <property type="gene ID" value="Kaladp1203s0005.v1.1"/>
</dbReference>
<feature type="compositionally biased region" description="Basic residues" evidence="1">
    <location>
        <begin position="627"/>
        <end position="639"/>
    </location>
</feature>
<evidence type="ECO:0000313" key="2">
    <source>
        <dbReference type="EnsemblPlants" id="Kaladp1203s0005.1.v1.1"/>
    </source>
</evidence>
<feature type="compositionally biased region" description="Polar residues" evidence="1">
    <location>
        <begin position="753"/>
        <end position="765"/>
    </location>
</feature>
<proteinExistence type="predicted"/>
<accession>A0A7N0VMS4</accession>
<feature type="compositionally biased region" description="Basic and acidic residues" evidence="1">
    <location>
        <begin position="777"/>
        <end position="791"/>
    </location>
</feature>